<protein>
    <submittedName>
        <fullName evidence="1">Uncharacterized protein</fullName>
    </submittedName>
</protein>
<gene>
    <name evidence="1" type="ORF">CEXT_788531</name>
</gene>
<accession>A0AAV4V306</accession>
<name>A0AAV4V306_CAEEX</name>
<evidence type="ECO:0000313" key="1">
    <source>
        <dbReference type="EMBL" id="GIY64351.1"/>
    </source>
</evidence>
<keyword evidence="2" id="KW-1185">Reference proteome</keyword>
<sequence length="77" mass="8931">MMANFRNSRENGKLVTQQSNSLVTYCVTYSFDSANRITKGNQSYEKITSKEIRESQDYRLSRYAILSIGQSLFQECM</sequence>
<organism evidence="1 2">
    <name type="scientific">Caerostris extrusa</name>
    <name type="common">Bark spider</name>
    <name type="synonym">Caerostris bankana</name>
    <dbReference type="NCBI Taxonomy" id="172846"/>
    <lineage>
        <taxon>Eukaryota</taxon>
        <taxon>Metazoa</taxon>
        <taxon>Ecdysozoa</taxon>
        <taxon>Arthropoda</taxon>
        <taxon>Chelicerata</taxon>
        <taxon>Arachnida</taxon>
        <taxon>Araneae</taxon>
        <taxon>Araneomorphae</taxon>
        <taxon>Entelegynae</taxon>
        <taxon>Araneoidea</taxon>
        <taxon>Araneidae</taxon>
        <taxon>Caerostris</taxon>
    </lineage>
</organism>
<dbReference type="EMBL" id="BPLR01013867">
    <property type="protein sequence ID" value="GIY64351.1"/>
    <property type="molecule type" value="Genomic_DNA"/>
</dbReference>
<comment type="caution">
    <text evidence="1">The sequence shown here is derived from an EMBL/GenBank/DDBJ whole genome shotgun (WGS) entry which is preliminary data.</text>
</comment>
<dbReference type="AlphaFoldDB" id="A0AAV4V306"/>
<proteinExistence type="predicted"/>
<dbReference type="Proteomes" id="UP001054945">
    <property type="component" value="Unassembled WGS sequence"/>
</dbReference>
<reference evidence="1 2" key="1">
    <citation type="submission" date="2021-06" db="EMBL/GenBank/DDBJ databases">
        <title>Caerostris extrusa draft genome.</title>
        <authorList>
            <person name="Kono N."/>
            <person name="Arakawa K."/>
        </authorList>
    </citation>
    <scope>NUCLEOTIDE SEQUENCE [LARGE SCALE GENOMIC DNA]</scope>
</reference>
<evidence type="ECO:0000313" key="2">
    <source>
        <dbReference type="Proteomes" id="UP001054945"/>
    </source>
</evidence>